<dbReference type="Pfam" id="PF02566">
    <property type="entry name" value="OsmC"/>
    <property type="match status" value="1"/>
</dbReference>
<dbReference type="InterPro" id="IPR029058">
    <property type="entry name" value="AB_hydrolase_fold"/>
</dbReference>
<dbReference type="PANTHER" id="PTHR39624:SF2">
    <property type="entry name" value="OSMC-LIKE PROTEIN"/>
    <property type="match status" value="1"/>
</dbReference>
<dbReference type="Proteomes" id="UP000294558">
    <property type="component" value="Unassembled WGS sequence"/>
</dbReference>
<sequence>MPTPRQRVTFPGALGHELAARLDLPAGPPKAYALFAHCFTCGKDLRAATSIAAGLTDAGFAVLRFDFTGLGGSEGEFENTNFTSNVDDLVAAAAWLRVEYRAPQLLVGHSLGGAAVVVAADRIPEVRAVATIGAPSESGHVNQLFVDSADEIEQRGSADVELAGRRFTITKQLVDDLRSGRVVEAAGELHRPLMVLHSPIDNVVGVDHAAALFRAARHPRSFVSLDGADHLLGDVADAVYAAKTIGTWAERYLVDESGVKPPPPASAPVMVSETGQGKFLNHVVVGEHRFLADEPESMGGFDAGPSPYDLLGAALGACTSMTIRMYADHKGYPLGRVTVDVSHDKVHVDDAGNVVEGRDGKIDRFRRSITVDGDLDEQLRANVLRIADKCPVHRTLERTSRIETGLSE</sequence>
<proteinExistence type="predicted"/>
<dbReference type="OrthoDB" id="9789573at2"/>
<dbReference type="Pfam" id="PF12146">
    <property type="entry name" value="Hydrolase_4"/>
    <property type="match status" value="1"/>
</dbReference>
<accession>A0A4R7HWC6</accession>
<keyword evidence="3" id="KW-1185">Reference proteome</keyword>
<organism evidence="2 3">
    <name type="scientific">Ilumatobacter fluminis</name>
    <dbReference type="NCBI Taxonomy" id="467091"/>
    <lineage>
        <taxon>Bacteria</taxon>
        <taxon>Bacillati</taxon>
        <taxon>Actinomycetota</taxon>
        <taxon>Acidimicrobiia</taxon>
        <taxon>Acidimicrobiales</taxon>
        <taxon>Ilumatobacteraceae</taxon>
        <taxon>Ilumatobacter</taxon>
    </lineage>
</organism>
<dbReference type="EMBL" id="SOAU01000001">
    <property type="protein sequence ID" value="TDT15387.1"/>
    <property type="molecule type" value="Genomic_DNA"/>
</dbReference>
<evidence type="ECO:0000313" key="3">
    <source>
        <dbReference type="Proteomes" id="UP000294558"/>
    </source>
</evidence>
<gene>
    <name evidence="2" type="ORF">BDK89_0957</name>
</gene>
<name>A0A4R7HWC6_9ACTN</name>
<dbReference type="InterPro" id="IPR003718">
    <property type="entry name" value="OsmC/Ohr_fam"/>
</dbReference>
<comment type="caution">
    <text evidence="2">The sequence shown here is derived from an EMBL/GenBank/DDBJ whole genome shotgun (WGS) entry which is preliminary data.</text>
</comment>
<dbReference type="SUPFAM" id="SSF82784">
    <property type="entry name" value="OsmC-like"/>
    <property type="match status" value="1"/>
</dbReference>
<dbReference type="RefSeq" id="WP_133867842.1">
    <property type="nucleotide sequence ID" value="NZ_SOAU01000001.1"/>
</dbReference>
<evidence type="ECO:0000259" key="1">
    <source>
        <dbReference type="Pfam" id="PF12146"/>
    </source>
</evidence>
<dbReference type="InterPro" id="IPR015946">
    <property type="entry name" value="KH_dom-like_a/b"/>
</dbReference>
<dbReference type="InterPro" id="IPR036102">
    <property type="entry name" value="OsmC/Ohrsf"/>
</dbReference>
<reference evidence="2 3" key="1">
    <citation type="submission" date="2019-03" db="EMBL/GenBank/DDBJ databases">
        <title>Sequencing the genomes of 1000 actinobacteria strains.</title>
        <authorList>
            <person name="Klenk H.-P."/>
        </authorList>
    </citation>
    <scope>NUCLEOTIDE SEQUENCE [LARGE SCALE GENOMIC DNA]</scope>
    <source>
        <strain evidence="2 3">DSM 18936</strain>
    </source>
</reference>
<dbReference type="Gene3D" id="3.30.300.20">
    <property type="match status" value="1"/>
</dbReference>
<dbReference type="Gene3D" id="3.40.50.1820">
    <property type="entry name" value="alpha/beta hydrolase"/>
    <property type="match status" value="1"/>
</dbReference>
<dbReference type="PANTHER" id="PTHR39624">
    <property type="entry name" value="PROTEIN INVOLVED IN RIMO-MEDIATED BETA-METHYLTHIOLATION OF RIBOSOMAL PROTEIN S12 YCAO"/>
    <property type="match status" value="1"/>
</dbReference>
<dbReference type="InterPro" id="IPR022742">
    <property type="entry name" value="Hydrolase_4"/>
</dbReference>
<dbReference type="AlphaFoldDB" id="A0A4R7HWC6"/>
<feature type="domain" description="Serine aminopeptidase S33" evidence="1">
    <location>
        <begin position="48"/>
        <end position="133"/>
    </location>
</feature>
<evidence type="ECO:0000313" key="2">
    <source>
        <dbReference type="EMBL" id="TDT15387.1"/>
    </source>
</evidence>
<dbReference type="SUPFAM" id="SSF53474">
    <property type="entry name" value="alpha/beta-Hydrolases"/>
    <property type="match status" value="1"/>
</dbReference>
<protein>
    <submittedName>
        <fullName evidence="2">Putative redox protein</fullName>
    </submittedName>
</protein>